<evidence type="ECO:0000259" key="2">
    <source>
        <dbReference type="Pfam" id="PF13193"/>
    </source>
</evidence>
<dbReference type="PROSITE" id="PS00455">
    <property type="entry name" value="AMP_BINDING"/>
    <property type="match status" value="1"/>
</dbReference>
<evidence type="ECO:0000259" key="1">
    <source>
        <dbReference type="Pfam" id="PF00501"/>
    </source>
</evidence>
<evidence type="ECO:0000313" key="3">
    <source>
        <dbReference type="EMBL" id="KAF5382322.1"/>
    </source>
</evidence>
<feature type="domain" description="AMP-dependent synthetase/ligase" evidence="1">
    <location>
        <begin position="44"/>
        <end position="399"/>
    </location>
</feature>
<dbReference type="PANTHER" id="PTHR24096">
    <property type="entry name" value="LONG-CHAIN-FATTY-ACID--COA LIGASE"/>
    <property type="match status" value="1"/>
</dbReference>
<dbReference type="Gene3D" id="3.40.50.12780">
    <property type="entry name" value="N-terminal domain of ligase-like"/>
    <property type="match status" value="1"/>
</dbReference>
<protein>
    <submittedName>
        <fullName evidence="3">Uncharacterized protein</fullName>
    </submittedName>
</protein>
<reference evidence="3 4" key="1">
    <citation type="journal article" date="2020" name="ISME J.">
        <title>Uncovering the hidden diversity of litter-decomposition mechanisms in mushroom-forming fungi.</title>
        <authorList>
            <person name="Floudas D."/>
            <person name="Bentzer J."/>
            <person name="Ahren D."/>
            <person name="Johansson T."/>
            <person name="Persson P."/>
            <person name="Tunlid A."/>
        </authorList>
    </citation>
    <scope>NUCLEOTIDE SEQUENCE [LARGE SCALE GENOMIC DNA]</scope>
    <source>
        <strain evidence="3 4">CBS 406.79</strain>
    </source>
</reference>
<proteinExistence type="predicted"/>
<feature type="domain" description="AMP-binding enzyme C-terminal" evidence="2">
    <location>
        <begin position="449"/>
        <end position="534"/>
    </location>
</feature>
<dbReference type="Gene3D" id="3.30.300.30">
    <property type="match status" value="1"/>
</dbReference>
<dbReference type="SUPFAM" id="SSF56801">
    <property type="entry name" value="Acetyl-CoA synthetase-like"/>
    <property type="match status" value="1"/>
</dbReference>
<sequence>MSEAFSPSHPQCSWQELLQVPDDTSLSSFMLESVHPLKPQYGVPCLVEGQTGRKITIAEMRARTAALAAALSTRYSIGDGDVVMISSPNHVDYPVIVWAVHALGAIVTLSNPKFTKYEIMKQARITKATLLILHSSVITTISSDLTQLGVSTDRIVSFGDIGRLWNCSVEDLIAEHHSKNFSIDHSVNLGGDRVAMLALSSGTTGVPKAVKLSHRGLIVNILQMACHIAQSSIKGFNPGDIVLQTLPIFHVAGFVFGMTVVVTEQYDFLRMLEDIVRFGVTTLTLVPPQAITLCKHPATRYFPLDTVKMVFMGAAPVSEDLSRSVAATVPGAQVGQLYGLTEVSCSLSMTHPEHSSIGSSGKLLPGTEARVVRFDGTLADFGERGELYIKSPCSALGYLDNIDATRETFCDGWVRTGDEVLLTSENELFVFDRIKDVIKVKGFQVAPAELEGHLLGHPDVVDAAIIGISHPYSGQTPFAFVVLREAAERRTEKAEQAAVLQASILNYVSERTAHYKRISGIRFVHTIPKTPSGKVLRRTLRESWEKEKAREKARL</sequence>
<dbReference type="InterPro" id="IPR042099">
    <property type="entry name" value="ANL_N_sf"/>
</dbReference>
<dbReference type="InterPro" id="IPR025110">
    <property type="entry name" value="AMP-bd_C"/>
</dbReference>
<dbReference type="Pfam" id="PF00501">
    <property type="entry name" value="AMP-binding"/>
    <property type="match status" value="1"/>
</dbReference>
<keyword evidence="4" id="KW-1185">Reference proteome</keyword>
<comment type="caution">
    <text evidence="3">The sequence shown here is derived from an EMBL/GenBank/DDBJ whole genome shotgun (WGS) entry which is preliminary data.</text>
</comment>
<dbReference type="OrthoDB" id="6509636at2759"/>
<dbReference type="Proteomes" id="UP000518752">
    <property type="component" value="Unassembled WGS sequence"/>
</dbReference>
<dbReference type="PANTHER" id="PTHR24096:SF422">
    <property type="entry name" value="BCDNA.GH02901"/>
    <property type="match status" value="1"/>
</dbReference>
<dbReference type="Pfam" id="PF13193">
    <property type="entry name" value="AMP-binding_C"/>
    <property type="match status" value="1"/>
</dbReference>
<dbReference type="AlphaFoldDB" id="A0A8H5HFJ6"/>
<evidence type="ECO:0000313" key="4">
    <source>
        <dbReference type="Proteomes" id="UP000518752"/>
    </source>
</evidence>
<dbReference type="InterPro" id="IPR000873">
    <property type="entry name" value="AMP-dep_synth/lig_dom"/>
</dbReference>
<dbReference type="InterPro" id="IPR020845">
    <property type="entry name" value="AMP-binding_CS"/>
</dbReference>
<dbReference type="EMBL" id="JAACJN010000053">
    <property type="protein sequence ID" value="KAF5382322.1"/>
    <property type="molecule type" value="Genomic_DNA"/>
</dbReference>
<dbReference type="GO" id="GO:0016405">
    <property type="term" value="F:CoA-ligase activity"/>
    <property type="evidence" value="ECO:0007669"/>
    <property type="project" value="TreeGrafter"/>
</dbReference>
<name>A0A8H5HFJ6_9AGAR</name>
<organism evidence="3 4">
    <name type="scientific">Collybiopsis confluens</name>
    <dbReference type="NCBI Taxonomy" id="2823264"/>
    <lineage>
        <taxon>Eukaryota</taxon>
        <taxon>Fungi</taxon>
        <taxon>Dikarya</taxon>
        <taxon>Basidiomycota</taxon>
        <taxon>Agaricomycotina</taxon>
        <taxon>Agaricomycetes</taxon>
        <taxon>Agaricomycetidae</taxon>
        <taxon>Agaricales</taxon>
        <taxon>Marasmiineae</taxon>
        <taxon>Omphalotaceae</taxon>
        <taxon>Collybiopsis</taxon>
    </lineage>
</organism>
<gene>
    <name evidence="3" type="ORF">D9757_008481</name>
</gene>
<accession>A0A8H5HFJ6</accession>
<dbReference type="InterPro" id="IPR045851">
    <property type="entry name" value="AMP-bd_C_sf"/>
</dbReference>